<dbReference type="InterPro" id="IPR038635">
    <property type="entry name" value="CCR4-NOT_su2/3/5_C_sf"/>
</dbReference>
<protein>
    <submittedName>
        <fullName evidence="6">CCR4-NOT transcription complex subunit 2</fullName>
    </submittedName>
</protein>
<feature type="domain" description="NOT2/NOT3/NOT5 C-terminal" evidence="5">
    <location>
        <begin position="237"/>
        <end position="352"/>
    </location>
</feature>
<evidence type="ECO:0000256" key="3">
    <source>
        <dbReference type="ARBA" id="ARBA00023163"/>
    </source>
</evidence>
<comment type="similarity">
    <text evidence="1">Belongs to the CNOT2/3/5 family.</text>
</comment>
<dbReference type="AlphaFoldDB" id="A0A7J6P001"/>
<dbReference type="InterPro" id="IPR040168">
    <property type="entry name" value="Not2/3/5"/>
</dbReference>
<evidence type="ECO:0000256" key="4">
    <source>
        <dbReference type="SAM" id="MobiDB-lite"/>
    </source>
</evidence>
<dbReference type="Proteomes" id="UP000541610">
    <property type="component" value="Unassembled WGS sequence"/>
</dbReference>
<evidence type="ECO:0000313" key="9">
    <source>
        <dbReference type="Proteomes" id="UP000574390"/>
    </source>
</evidence>
<dbReference type="OrthoDB" id="437496at2759"/>
<evidence type="ECO:0000256" key="2">
    <source>
        <dbReference type="ARBA" id="ARBA00023015"/>
    </source>
</evidence>
<name>A0A7J6P001_PEROL</name>
<accession>A0A7J6P001</accession>
<dbReference type="PANTHER" id="PTHR23326">
    <property type="entry name" value="CCR4 NOT-RELATED"/>
    <property type="match status" value="1"/>
</dbReference>
<evidence type="ECO:0000313" key="7">
    <source>
        <dbReference type="EMBL" id="KAF4700580.1"/>
    </source>
</evidence>
<evidence type="ECO:0000259" key="5">
    <source>
        <dbReference type="Pfam" id="PF04153"/>
    </source>
</evidence>
<feature type="compositionally biased region" description="Pro residues" evidence="4">
    <location>
        <begin position="162"/>
        <end position="171"/>
    </location>
</feature>
<dbReference type="InterPro" id="IPR007282">
    <property type="entry name" value="NOT2/3/5_C"/>
</dbReference>
<keyword evidence="3" id="KW-0804">Transcription</keyword>
<feature type="compositionally biased region" description="Polar residues" evidence="4">
    <location>
        <begin position="144"/>
        <end position="159"/>
    </location>
</feature>
<evidence type="ECO:0000313" key="6">
    <source>
        <dbReference type="EMBL" id="KAF4689473.1"/>
    </source>
</evidence>
<dbReference type="EMBL" id="JABANP010000123">
    <property type="protein sequence ID" value="KAF4689473.1"/>
    <property type="molecule type" value="Genomic_DNA"/>
</dbReference>
<reference evidence="8 9" key="1">
    <citation type="submission" date="2020-04" db="EMBL/GenBank/DDBJ databases">
        <title>Perkinsus olseni comparative genomics.</title>
        <authorList>
            <person name="Bogema D.R."/>
        </authorList>
    </citation>
    <scope>NUCLEOTIDE SEQUENCE [LARGE SCALE GENOMIC DNA]</scope>
    <source>
        <strain evidence="6">00978-12</strain>
        <strain evidence="7">ATCC PRA-205</strain>
    </source>
</reference>
<feature type="region of interest" description="Disordered" evidence="4">
    <location>
        <begin position="63"/>
        <end position="112"/>
    </location>
</feature>
<gene>
    <name evidence="6" type="primary">CNOT2_1</name>
    <name evidence="6" type="ORF">FOZ60_001598</name>
    <name evidence="7" type="ORF">FOZ62_023539</name>
</gene>
<organism evidence="6 8">
    <name type="scientific">Perkinsus olseni</name>
    <name type="common">Perkinsus atlanticus</name>
    <dbReference type="NCBI Taxonomy" id="32597"/>
    <lineage>
        <taxon>Eukaryota</taxon>
        <taxon>Sar</taxon>
        <taxon>Alveolata</taxon>
        <taxon>Perkinsozoa</taxon>
        <taxon>Perkinsea</taxon>
        <taxon>Perkinsida</taxon>
        <taxon>Perkinsidae</taxon>
        <taxon>Perkinsus</taxon>
    </lineage>
</organism>
<dbReference type="EMBL" id="JABANM010033864">
    <property type="protein sequence ID" value="KAF4700580.1"/>
    <property type="molecule type" value="Genomic_DNA"/>
</dbReference>
<sequence>MREKTDTMFEKSEEYLDSRVGKIAASSCGWSRDPTQAMTMCIVGLCSVMLSSSSRVNFVNPLENKSPMATSRSAYQQQQPVSRPPPPPGMTGSPQQAPAGYAGINRLMSNSSSGDSAVQQLLMNASQFSAAAAAGVAKPPPSSGQQQLPTGVNNGSSSGRAPAPPLPPHNVIPPHKLEDLGRYGLDGMLVTVSPSDTADQFRRQLQLGLDAGSLLGVPEAPFDTPGTGRLSKDKLRRYRVPNSYFVGGGDQNDQNMSGFRFAVKASHPKQYQTETLFYIFHVLAGDEMQAVAAMELHSRGWRYQRKLQLWFRVATQEDLDAAKANGDGPSRSIKQDGSQHYVYFDPSAWKNRIWSGSSAAIDTNEFLTAVDHQHQLMAAPVTFPLQTNFDLYMPETTAAKQQQRVMQAAAAAAAAAQQERGRQA</sequence>
<evidence type="ECO:0000256" key="1">
    <source>
        <dbReference type="ARBA" id="ARBA00007682"/>
    </source>
</evidence>
<keyword evidence="2" id="KW-0805">Transcription regulation</keyword>
<dbReference type="GO" id="GO:0006355">
    <property type="term" value="P:regulation of DNA-templated transcription"/>
    <property type="evidence" value="ECO:0007669"/>
    <property type="project" value="InterPro"/>
</dbReference>
<dbReference type="Pfam" id="PF04153">
    <property type="entry name" value="NOT2_3_5_C"/>
    <property type="match status" value="1"/>
</dbReference>
<dbReference type="Gene3D" id="2.30.30.1020">
    <property type="entry name" value="CCR4-NOT complex subunit 2/3/5, C-terminal domain"/>
    <property type="match status" value="1"/>
</dbReference>
<feature type="region of interest" description="Disordered" evidence="4">
    <location>
        <begin position="134"/>
        <end position="173"/>
    </location>
</feature>
<dbReference type="GO" id="GO:0030015">
    <property type="term" value="C:CCR4-NOT core complex"/>
    <property type="evidence" value="ECO:0007669"/>
    <property type="project" value="InterPro"/>
</dbReference>
<dbReference type="Proteomes" id="UP000574390">
    <property type="component" value="Unassembled WGS sequence"/>
</dbReference>
<proteinExistence type="inferred from homology"/>
<evidence type="ECO:0000313" key="8">
    <source>
        <dbReference type="Proteomes" id="UP000541610"/>
    </source>
</evidence>
<comment type="caution">
    <text evidence="6">The sequence shown here is derived from an EMBL/GenBank/DDBJ whole genome shotgun (WGS) entry which is preliminary data.</text>
</comment>